<evidence type="ECO:0000256" key="1">
    <source>
        <dbReference type="SAM" id="MobiDB-lite"/>
    </source>
</evidence>
<dbReference type="EMBL" id="JAJKFW010000025">
    <property type="protein sequence ID" value="MCC9643542.1"/>
    <property type="molecule type" value="Genomic_DNA"/>
</dbReference>
<name>A0ABS8NJ07_9BACT</name>
<organism evidence="2 3">
    <name type="scientific">Rhodopirellula halodulae</name>
    <dbReference type="NCBI Taxonomy" id="2894198"/>
    <lineage>
        <taxon>Bacteria</taxon>
        <taxon>Pseudomonadati</taxon>
        <taxon>Planctomycetota</taxon>
        <taxon>Planctomycetia</taxon>
        <taxon>Pirellulales</taxon>
        <taxon>Pirellulaceae</taxon>
        <taxon>Rhodopirellula</taxon>
    </lineage>
</organism>
<gene>
    <name evidence="2" type="ORF">LOC71_14755</name>
</gene>
<protein>
    <submittedName>
        <fullName evidence="2">Class I SAM-dependent methyltransferase</fullName>
    </submittedName>
</protein>
<sequence>MLLSGQRRANQTAPIQQVLTIGRQQLFLRPREVETLREEFDLEEEIGQSVPEFGGYCESFLISLLRCERVQSLDFSDYECASIIHDLNLPVPSDLHEAFDLIVDGGSLEHLFHVPQALENYIRMLKLGGRLVISTVANNHCGHGFYQFSPEFFYRVFAPENGFSDPQVMMVEHPFPGVELSSATRCYKVVDPDEVAQRVGLVNDRPVMLIFSATRSQLRSPFERPVQQSDYQRQWNSSGPSAESQMAPEPTGVIRRCKRVAGNSWRAVQAHLPEQWKQHLNGLRQRRLYSFRNNRFFCTWKP</sequence>
<feature type="compositionally biased region" description="Polar residues" evidence="1">
    <location>
        <begin position="226"/>
        <end position="244"/>
    </location>
</feature>
<dbReference type="SUPFAM" id="SSF53335">
    <property type="entry name" value="S-adenosyl-L-methionine-dependent methyltransferases"/>
    <property type="match status" value="1"/>
</dbReference>
<comment type="caution">
    <text evidence="2">The sequence shown here is derived from an EMBL/GenBank/DDBJ whole genome shotgun (WGS) entry which is preliminary data.</text>
</comment>
<accession>A0ABS8NJ07</accession>
<proteinExistence type="predicted"/>
<evidence type="ECO:0000313" key="2">
    <source>
        <dbReference type="EMBL" id="MCC9643542.1"/>
    </source>
</evidence>
<dbReference type="CDD" id="cd02440">
    <property type="entry name" value="AdoMet_MTases"/>
    <property type="match status" value="1"/>
</dbReference>
<dbReference type="Gene3D" id="3.40.50.150">
    <property type="entry name" value="Vaccinia Virus protein VP39"/>
    <property type="match status" value="1"/>
</dbReference>
<keyword evidence="3" id="KW-1185">Reference proteome</keyword>
<dbReference type="Proteomes" id="UP001430306">
    <property type="component" value="Unassembled WGS sequence"/>
</dbReference>
<reference evidence="2" key="1">
    <citation type="submission" date="2021-11" db="EMBL/GenBank/DDBJ databases">
        <title>Genome sequence.</title>
        <authorList>
            <person name="Sun Q."/>
        </authorList>
    </citation>
    <scope>NUCLEOTIDE SEQUENCE</scope>
    <source>
        <strain evidence="2">JC740</strain>
    </source>
</reference>
<evidence type="ECO:0000313" key="3">
    <source>
        <dbReference type="Proteomes" id="UP001430306"/>
    </source>
</evidence>
<dbReference type="GO" id="GO:0032259">
    <property type="term" value="P:methylation"/>
    <property type="evidence" value="ECO:0007669"/>
    <property type="project" value="UniProtKB-KW"/>
</dbReference>
<keyword evidence="2" id="KW-0808">Transferase</keyword>
<keyword evidence="2" id="KW-0489">Methyltransferase</keyword>
<dbReference type="InterPro" id="IPR029063">
    <property type="entry name" value="SAM-dependent_MTases_sf"/>
</dbReference>
<dbReference type="GO" id="GO:0008168">
    <property type="term" value="F:methyltransferase activity"/>
    <property type="evidence" value="ECO:0007669"/>
    <property type="project" value="UniProtKB-KW"/>
</dbReference>
<feature type="region of interest" description="Disordered" evidence="1">
    <location>
        <begin position="224"/>
        <end position="250"/>
    </location>
</feature>